<organism evidence="2 3">
    <name type="scientific">Candidatus Brocadia sinica JPN1</name>
    <dbReference type="NCBI Taxonomy" id="1197129"/>
    <lineage>
        <taxon>Bacteria</taxon>
        <taxon>Pseudomonadati</taxon>
        <taxon>Planctomycetota</taxon>
        <taxon>Candidatus Brocadiia</taxon>
        <taxon>Candidatus Brocadiales</taxon>
        <taxon>Candidatus Brocadiaceae</taxon>
        <taxon>Candidatus Brocadia</taxon>
    </lineage>
</organism>
<sequence length="154" mass="17220">MISYKRNFKKDIFIVLLFLVGLICSSQAIADSLSKLMTQNESNIYYIASDVAIGKIEGGDGNVSVQEKDIKLAEIKAKLFTGEFPNNTAEYFYFKHKIADVYSILGMIGVCTYECEVGICTYCLDSIAIFGDKMRISAYTGFGKAVYKVLVFYQ</sequence>
<feature type="chain" id="PRO_5046456512" evidence="1">
    <location>
        <begin position="31"/>
        <end position="154"/>
    </location>
</feature>
<comment type="caution">
    <text evidence="2">The sequence shown here is derived from an EMBL/GenBank/DDBJ whole genome shotgun (WGS) entry which is preliminary data.</text>
</comment>
<gene>
    <name evidence="2" type="ORF">BROSI_A2776</name>
</gene>
<dbReference type="Proteomes" id="UP000032309">
    <property type="component" value="Unassembled WGS sequence"/>
</dbReference>
<reference evidence="3" key="1">
    <citation type="journal article" date="2015" name="Genome Announc.">
        <title>Draft Genome Sequence of an Anaerobic Ammonium-Oxidizing Bacterium, "Candidatus Brocadia sinica".</title>
        <authorList>
            <person name="Oshiki M."/>
            <person name="Shinyako-Hata K."/>
            <person name="Satoh H."/>
            <person name="Okabe S."/>
        </authorList>
    </citation>
    <scope>NUCLEOTIDE SEQUENCE [LARGE SCALE GENOMIC DNA]</scope>
    <source>
        <strain evidence="3">JPN1</strain>
    </source>
</reference>
<feature type="signal peptide" evidence="1">
    <location>
        <begin position="1"/>
        <end position="30"/>
    </location>
</feature>
<dbReference type="EMBL" id="BAFN01000001">
    <property type="protein sequence ID" value="GAN34240.1"/>
    <property type="molecule type" value="Genomic_DNA"/>
</dbReference>
<evidence type="ECO:0000313" key="2">
    <source>
        <dbReference type="EMBL" id="GAN34240.1"/>
    </source>
</evidence>
<keyword evidence="1" id="KW-0732">Signal</keyword>
<dbReference type="RefSeq" id="WP_052564280.1">
    <property type="nucleotide sequence ID" value="NZ_BAFN01000001.1"/>
</dbReference>
<accession>A0ABQ0JZR9</accession>
<proteinExistence type="predicted"/>
<name>A0ABQ0JZR9_9BACT</name>
<evidence type="ECO:0000313" key="3">
    <source>
        <dbReference type="Proteomes" id="UP000032309"/>
    </source>
</evidence>
<keyword evidence="3" id="KW-1185">Reference proteome</keyword>
<evidence type="ECO:0000256" key="1">
    <source>
        <dbReference type="SAM" id="SignalP"/>
    </source>
</evidence>
<protein>
    <submittedName>
        <fullName evidence="2">Uncharacterized protein</fullName>
    </submittedName>
</protein>